<evidence type="ECO:0000256" key="7">
    <source>
        <dbReference type="PROSITE-ProRule" id="PRU00284"/>
    </source>
</evidence>
<dbReference type="SUPFAM" id="SSF58104">
    <property type="entry name" value="Methyl-accepting chemotaxis protein (MCP) signaling domain"/>
    <property type="match status" value="1"/>
</dbReference>
<dbReference type="SMART" id="SM00283">
    <property type="entry name" value="MA"/>
    <property type="match status" value="1"/>
</dbReference>
<dbReference type="PANTHER" id="PTHR32089:SF119">
    <property type="entry name" value="METHYL-ACCEPTING CHEMOTAXIS PROTEIN CTPL"/>
    <property type="match status" value="1"/>
</dbReference>
<evidence type="ECO:0000256" key="5">
    <source>
        <dbReference type="ARBA" id="ARBA00023224"/>
    </source>
</evidence>
<dbReference type="PROSITE" id="PS50885">
    <property type="entry name" value="HAMP"/>
    <property type="match status" value="1"/>
</dbReference>
<dbReference type="Gene3D" id="1.10.287.950">
    <property type="entry name" value="Methyl-accepting chemotaxis protein"/>
    <property type="match status" value="1"/>
</dbReference>
<dbReference type="SMART" id="SM00304">
    <property type="entry name" value="HAMP"/>
    <property type="match status" value="1"/>
</dbReference>
<comment type="similarity">
    <text evidence="6">Belongs to the methyl-accepting chemotaxis (MCP) protein family.</text>
</comment>
<dbReference type="PRINTS" id="PR00260">
    <property type="entry name" value="CHEMTRNSDUCR"/>
</dbReference>
<feature type="domain" description="NIT" evidence="11">
    <location>
        <begin position="54"/>
        <end position="303"/>
    </location>
</feature>
<feature type="domain" description="HAMP" evidence="10">
    <location>
        <begin position="334"/>
        <end position="387"/>
    </location>
</feature>
<evidence type="ECO:0000256" key="6">
    <source>
        <dbReference type="ARBA" id="ARBA00029447"/>
    </source>
</evidence>
<dbReference type="GO" id="GO:0004888">
    <property type="term" value="F:transmembrane signaling receptor activity"/>
    <property type="evidence" value="ECO:0007669"/>
    <property type="project" value="InterPro"/>
</dbReference>
<name>A0A0Q2R3Q2_VIBFU</name>
<keyword evidence="2 8" id="KW-0812">Transmembrane</keyword>
<dbReference type="GO" id="GO:0007165">
    <property type="term" value="P:signal transduction"/>
    <property type="evidence" value="ECO:0007669"/>
    <property type="project" value="UniProtKB-KW"/>
</dbReference>
<keyword evidence="4 8" id="KW-0472">Membrane</keyword>
<dbReference type="InterPro" id="IPR010910">
    <property type="entry name" value="Nitrate/nitrite_sensing_bac"/>
</dbReference>
<evidence type="ECO:0000256" key="1">
    <source>
        <dbReference type="ARBA" id="ARBA00004141"/>
    </source>
</evidence>
<comment type="caution">
    <text evidence="12">The sequence shown here is derived from an EMBL/GenBank/DDBJ whole genome shotgun (WGS) entry which is preliminary data.</text>
</comment>
<keyword evidence="5 7" id="KW-0807">Transducer</keyword>
<dbReference type="CDD" id="cd11386">
    <property type="entry name" value="MCP_signal"/>
    <property type="match status" value="1"/>
</dbReference>
<evidence type="ECO:0000259" key="9">
    <source>
        <dbReference type="PROSITE" id="PS50111"/>
    </source>
</evidence>
<evidence type="ECO:0000256" key="8">
    <source>
        <dbReference type="SAM" id="Phobius"/>
    </source>
</evidence>
<accession>A0A0Q2R3Q2</accession>
<comment type="subcellular location">
    <subcellularLocation>
        <location evidence="1">Membrane</location>
        <topology evidence="1">Multi-pass membrane protein</topology>
    </subcellularLocation>
</comment>
<evidence type="ECO:0000256" key="3">
    <source>
        <dbReference type="ARBA" id="ARBA00022989"/>
    </source>
</evidence>
<evidence type="ECO:0000256" key="2">
    <source>
        <dbReference type="ARBA" id="ARBA00022692"/>
    </source>
</evidence>
<dbReference type="InterPro" id="IPR004089">
    <property type="entry name" value="MCPsignal_dom"/>
</dbReference>
<keyword evidence="13" id="KW-1185">Reference proteome</keyword>
<sequence length="665" mass="72317">MKKLLRHFPVYRVVTLIAGLPIAIALILATLNVLDLRNHVEVAEHDQETVNLILLYDNLAHNLALERGLTAGVLGAKGQGPQVEQLRQQRSKTDTHVKALQNFAPTTLDPQLTRALKADVLNQLTQLSDVRKQVDALAPTISPFAYYSNLNQLAIDDAQVLLSTIDDVNVAEMGSSLIAIVIMKERAGQVRGALNGAFARKASTPAQYTAVNGYIESGKYAERMATLTMPPVLNQKLTQAKNTDTWKNVEAIQRAYLAQSDTLNTLQGPAPSEWFGAATERIKLINQLRNDIQQQMTTLSATQAEQAIWNQNIILVLSIVVGFVLIWSLVTSVMTLRERVGKLNKTLYAMAAQRDLSVSLASPGQDEISQISQSVNGLTTNIRSLLSDVTTTNEHSAERLTKIVRSAQDLGKSSSATTAKCENIAAAMTELSQSSVEIAQSSERALEETRQMTQRVVECQDQSQSSFKAVEALVQQIEQTQTCMTELEKDAMSVSKIVDTINGISEQTNLLALNAAIEAARAGEHGRGFAVVSSEVRDLAQRSKDATEHISQLLGNITNNTATAVNNMEKSREATHDTFASVSTVTNSVAALESVIEEVNAHITSIANATIEQSKASEAVDQDVDILADIAQQTGELAQQMNHIVSSYHGEVDRVKQQLGAFKLS</sequence>
<dbReference type="InterPro" id="IPR013587">
    <property type="entry name" value="Nitrate/nitrite_sensing"/>
</dbReference>
<dbReference type="InParanoid" id="A0A0Q2R3Q2"/>
<dbReference type="InterPro" id="IPR003660">
    <property type="entry name" value="HAMP_dom"/>
</dbReference>
<dbReference type="Proteomes" id="UP000051221">
    <property type="component" value="Unassembled WGS sequence"/>
</dbReference>
<dbReference type="PANTHER" id="PTHR32089">
    <property type="entry name" value="METHYL-ACCEPTING CHEMOTAXIS PROTEIN MCPB"/>
    <property type="match status" value="1"/>
</dbReference>
<evidence type="ECO:0000259" key="10">
    <source>
        <dbReference type="PROSITE" id="PS50885"/>
    </source>
</evidence>
<keyword evidence="3 8" id="KW-1133">Transmembrane helix</keyword>
<dbReference type="FunFam" id="1.10.287.950:FF:000001">
    <property type="entry name" value="Methyl-accepting chemotaxis sensory transducer"/>
    <property type="match status" value="1"/>
</dbReference>
<gene>
    <name evidence="12" type="ORF">AMR76_06910</name>
</gene>
<dbReference type="AlphaFoldDB" id="A0A0Q2R3Q2"/>
<proteinExistence type="inferred from homology"/>
<dbReference type="Pfam" id="PF00015">
    <property type="entry name" value="MCPsignal"/>
    <property type="match status" value="1"/>
</dbReference>
<dbReference type="EMBL" id="LKHS01000005">
    <property type="protein sequence ID" value="KQH86805.1"/>
    <property type="molecule type" value="Genomic_DNA"/>
</dbReference>
<evidence type="ECO:0000313" key="13">
    <source>
        <dbReference type="Proteomes" id="UP000051221"/>
    </source>
</evidence>
<evidence type="ECO:0000313" key="12">
    <source>
        <dbReference type="EMBL" id="KQH86805.1"/>
    </source>
</evidence>
<dbReference type="Pfam" id="PF08376">
    <property type="entry name" value="NIT"/>
    <property type="match status" value="1"/>
</dbReference>
<reference evidence="12 13" key="1">
    <citation type="submission" date="2015-08" db="EMBL/GenBank/DDBJ databases">
        <title>Antibacterial properties of a collection of Vibrionaceae strains.</title>
        <authorList>
            <person name="Giubergia S."/>
        </authorList>
    </citation>
    <scope>NUCLEOTIDE SEQUENCE [LARGE SCALE GENOMIC DNA]</scope>
    <source>
        <strain evidence="12 13">S0821</strain>
    </source>
</reference>
<dbReference type="RefSeq" id="WP_055465713.1">
    <property type="nucleotide sequence ID" value="NZ_LKHS01000005.1"/>
</dbReference>
<evidence type="ECO:0000259" key="11">
    <source>
        <dbReference type="PROSITE" id="PS50906"/>
    </source>
</evidence>
<feature type="transmembrane region" description="Helical" evidence="8">
    <location>
        <begin position="12"/>
        <end position="34"/>
    </location>
</feature>
<dbReference type="GO" id="GO:0016020">
    <property type="term" value="C:membrane"/>
    <property type="evidence" value="ECO:0007669"/>
    <property type="project" value="UniProtKB-SubCell"/>
</dbReference>
<feature type="domain" description="Methyl-accepting transducer" evidence="9">
    <location>
        <begin position="392"/>
        <end position="628"/>
    </location>
</feature>
<feature type="transmembrane region" description="Helical" evidence="8">
    <location>
        <begin position="313"/>
        <end position="336"/>
    </location>
</feature>
<dbReference type="InterPro" id="IPR004090">
    <property type="entry name" value="Chemotax_Me-accpt_rcpt"/>
</dbReference>
<evidence type="ECO:0000256" key="4">
    <source>
        <dbReference type="ARBA" id="ARBA00023136"/>
    </source>
</evidence>
<organism evidence="12 13">
    <name type="scientific">Vibrio furnissii</name>
    <dbReference type="NCBI Taxonomy" id="29494"/>
    <lineage>
        <taxon>Bacteria</taxon>
        <taxon>Pseudomonadati</taxon>
        <taxon>Pseudomonadota</taxon>
        <taxon>Gammaproteobacteria</taxon>
        <taxon>Vibrionales</taxon>
        <taxon>Vibrionaceae</taxon>
        <taxon>Vibrio</taxon>
    </lineage>
</organism>
<protein>
    <submittedName>
        <fullName evidence="12">Chemotaxis protein</fullName>
    </submittedName>
</protein>
<dbReference type="PROSITE" id="PS50111">
    <property type="entry name" value="CHEMOTAXIS_TRANSDUC_2"/>
    <property type="match status" value="1"/>
</dbReference>
<dbReference type="GO" id="GO:0006935">
    <property type="term" value="P:chemotaxis"/>
    <property type="evidence" value="ECO:0007669"/>
    <property type="project" value="InterPro"/>
</dbReference>
<dbReference type="PROSITE" id="PS50906">
    <property type="entry name" value="NIT"/>
    <property type="match status" value="1"/>
</dbReference>